<evidence type="ECO:0000256" key="3">
    <source>
        <dbReference type="RuleBase" id="RU003345"/>
    </source>
</evidence>
<dbReference type="InterPro" id="IPR016163">
    <property type="entry name" value="Ald_DH_C"/>
</dbReference>
<dbReference type="Pfam" id="PF00171">
    <property type="entry name" value="Aldedh"/>
    <property type="match status" value="1"/>
</dbReference>
<dbReference type="InterPro" id="IPR029510">
    <property type="entry name" value="Ald_DH_CS_GLU"/>
</dbReference>
<dbReference type="SUPFAM" id="SSF53720">
    <property type="entry name" value="ALDH-like"/>
    <property type="match status" value="1"/>
</dbReference>
<dbReference type="PROSITE" id="PS00687">
    <property type="entry name" value="ALDEHYDE_DEHYDR_GLU"/>
    <property type="match status" value="1"/>
</dbReference>
<evidence type="ECO:0000256" key="1">
    <source>
        <dbReference type="ARBA" id="ARBA00023002"/>
    </source>
</evidence>
<protein>
    <submittedName>
        <fullName evidence="5">Aldehyde dehydrogenase family protein</fullName>
    </submittedName>
</protein>
<dbReference type="Gene3D" id="3.40.309.10">
    <property type="entry name" value="Aldehyde Dehydrogenase, Chain A, domain 2"/>
    <property type="match status" value="1"/>
</dbReference>
<evidence type="ECO:0000313" key="6">
    <source>
        <dbReference type="Proteomes" id="UP001335729"/>
    </source>
</evidence>
<feature type="active site" evidence="2">
    <location>
        <position position="255"/>
    </location>
</feature>
<accession>A0ABU7MUN8</accession>
<comment type="similarity">
    <text evidence="3">Belongs to the aldehyde dehydrogenase family.</text>
</comment>
<dbReference type="Gene3D" id="3.40.605.10">
    <property type="entry name" value="Aldehyde Dehydrogenase, Chain A, domain 1"/>
    <property type="match status" value="1"/>
</dbReference>
<dbReference type="Proteomes" id="UP001335729">
    <property type="component" value="Unassembled WGS sequence"/>
</dbReference>
<reference evidence="5 6" key="1">
    <citation type="submission" date="2024-01" db="EMBL/GenBank/DDBJ databases">
        <title>Draft genome sequence of Gordonia sp. PKS22-38.</title>
        <authorList>
            <person name="Suphannarot A."/>
            <person name="Mingma R."/>
        </authorList>
    </citation>
    <scope>NUCLEOTIDE SEQUENCE [LARGE SCALE GENOMIC DNA]</scope>
    <source>
        <strain evidence="5 6">PKS22-38</strain>
    </source>
</reference>
<evidence type="ECO:0000256" key="2">
    <source>
        <dbReference type="PROSITE-ProRule" id="PRU10007"/>
    </source>
</evidence>
<feature type="domain" description="Aldehyde dehydrogenase" evidence="4">
    <location>
        <begin position="24"/>
        <end position="482"/>
    </location>
</feature>
<dbReference type="PANTHER" id="PTHR11699">
    <property type="entry name" value="ALDEHYDE DEHYDROGENASE-RELATED"/>
    <property type="match status" value="1"/>
</dbReference>
<keyword evidence="1 3" id="KW-0560">Oxidoreductase</keyword>
<proteinExistence type="inferred from homology"/>
<keyword evidence="6" id="KW-1185">Reference proteome</keyword>
<comment type="caution">
    <text evidence="5">The sequence shown here is derived from an EMBL/GenBank/DDBJ whole genome shotgun (WGS) entry which is preliminary data.</text>
</comment>
<evidence type="ECO:0000259" key="4">
    <source>
        <dbReference type="Pfam" id="PF00171"/>
    </source>
</evidence>
<evidence type="ECO:0000313" key="5">
    <source>
        <dbReference type="EMBL" id="MEE4024044.1"/>
    </source>
</evidence>
<organism evidence="5 6">
    <name type="scientific">Gordonia prachuapensis</name>
    <dbReference type="NCBI Taxonomy" id="3115651"/>
    <lineage>
        <taxon>Bacteria</taxon>
        <taxon>Bacillati</taxon>
        <taxon>Actinomycetota</taxon>
        <taxon>Actinomycetes</taxon>
        <taxon>Mycobacteriales</taxon>
        <taxon>Gordoniaceae</taxon>
        <taxon>Gordonia</taxon>
    </lineage>
</organism>
<dbReference type="InterPro" id="IPR016162">
    <property type="entry name" value="Ald_DH_N"/>
</dbReference>
<sequence length="486" mass="51767">MANPADIANRSWHLWIDGQPTESMSGERFATVNPATGRALAHVSDAGPGDVERAVASSKRAQRDWSHTPARERGAMLRALAAVLREHVEELATLDALDSGNPLTAMRNDVDWGAILLEYFSEAATALDGDAIRASTPNLHYTERVPYGVVGRIIPFNHPLFFAAGKVAAPLMAGNTVVLKPSDITPLSALRLGELSAGILPPGVLSVLPSSAVDTSRALVAHPDVRRIGFIGSETVGRAIQADAAASGVKDVSLELGGKNALIVCPDADLATAADGIVRGMNFAWSQGQSCGSTSRVLLHEDIADEVTDRVVRAVAALRVGDPMREATQMGPLASRAQMDKSLHHIDTARGEGARLLTGGGRAENLAAGYFVAPTVFDQVTDGMTLAHDEVFGPVMAILRWRDEEEAVRIANATRYGLTASVWTRDVSRAITLSRRLEAGYLWINGSSQHFWGMPFGGVKSSGLGREESVDELLSYTEVKAVNIVV</sequence>
<gene>
    <name evidence="5" type="ORF">V1Y59_13230</name>
</gene>
<dbReference type="RefSeq" id="WP_330505436.1">
    <property type="nucleotide sequence ID" value="NZ_JAZDUE010000010.1"/>
</dbReference>
<name>A0ABU7MUN8_9ACTN</name>
<dbReference type="InterPro" id="IPR015590">
    <property type="entry name" value="Aldehyde_DH_dom"/>
</dbReference>
<dbReference type="EMBL" id="JAZDUE010000010">
    <property type="protein sequence ID" value="MEE4024044.1"/>
    <property type="molecule type" value="Genomic_DNA"/>
</dbReference>
<dbReference type="InterPro" id="IPR016161">
    <property type="entry name" value="Ald_DH/histidinol_DH"/>
</dbReference>